<evidence type="ECO:0000313" key="5">
    <source>
        <dbReference type="Proteomes" id="UP000789570"/>
    </source>
</evidence>
<dbReference type="InterPro" id="IPR036908">
    <property type="entry name" value="RlpA-like_sf"/>
</dbReference>
<gene>
    <name evidence="4" type="ORF">FCALED_LOCUS10095</name>
</gene>
<organism evidence="4 5">
    <name type="scientific">Funneliformis caledonium</name>
    <dbReference type="NCBI Taxonomy" id="1117310"/>
    <lineage>
        <taxon>Eukaryota</taxon>
        <taxon>Fungi</taxon>
        <taxon>Fungi incertae sedis</taxon>
        <taxon>Mucoromycota</taxon>
        <taxon>Glomeromycotina</taxon>
        <taxon>Glomeromycetes</taxon>
        <taxon>Glomerales</taxon>
        <taxon>Glomeraceae</taxon>
        <taxon>Funneliformis</taxon>
    </lineage>
</organism>
<accession>A0A9N9D8C7</accession>
<evidence type="ECO:0000256" key="1">
    <source>
        <dbReference type="ARBA" id="ARBA00022729"/>
    </source>
</evidence>
<feature type="region of interest" description="Disordered" evidence="2">
    <location>
        <begin position="347"/>
        <end position="381"/>
    </location>
</feature>
<protein>
    <submittedName>
        <fullName evidence="4">12895_t:CDS:1</fullName>
    </submittedName>
</protein>
<dbReference type="EMBL" id="CAJVPQ010003567">
    <property type="protein sequence ID" value="CAG8631591.1"/>
    <property type="molecule type" value="Genomic_DNA"/>
</dbReference>
<feature type="signal peptide" evidence="3">
    <location>
        <begin position="1"/>
        <end position="21"/>
    </location>
</feature>
<name>A0A9N9D8C7_9GLOM</name>
<keyword evidence="5" id="KW-1185">Reference proteome</keyword>
<reference evidence="4" key="1">
    <citation type="submission" date="2021-06" db="EMBL/GenBank/DDBJ databases">
        <authorList>
            <person name="Kallberg Y."/>
            <person name="Tangrot J."/>
            <person name="Rosling A."/>
        </authorList>
    </citation>
    <scope>NUCLEOTIDE SEQUENCE</scope>
    <source>
        <strain evidence="4">UK204</strain>
    </source>
</reference>
<feature type="compositionally biased region" description="Acidic residues" evidence="2">
    <location>
        <begin position="360"/>
        <end position="373"/>
    </location>
</feature>
<evidence type="ECO:0000256" key="2">
    <source>
        <dbReference type="SAM" id="MobiDB-lite"/>
    </source>
</evidence>
<dbReference type="PANTHER" id="PTHR31836:SF21">
    <property type="entry name" value="EXPANSIN-LIKE PROTEIN 7"/>
    <property type="match status" value="1"/>
</dbReference>
<evidence type="ECO:0000313" key="4">
    <source>
        <dbReference type="EMBL" id="CAG8631591.1"/>
    </source>
</evidence>
<feature type="region of interest" description="Disordered" evidence="2">
    <location>
        <begin position="113"/>
        <end position="278"/>
    </location>
</feature>
<dbReference type="PANTHER" id="PTHR31836">
    <property type="match status" value="1"/>
</dbReference>
<feature type="compositionally biased region" description="Basic and acidic residues" evidence="2">
    <location>
        <begin position="130"/>
        <end position="259"/>
    </location>
</feature>
<dbReference type="Proteomes" id="UP000789570">
    <property type="component" value="Unassembled WGS sequence"/>
</dbReference>
<comment type="caution">
    <text evidence="4">The sequence shown here is derived from an EMBL/GenBank/DDBJ whole genome shotgun (WGS) entry which is preliminary data.</text>
</comment>
<dbReference type="AlphaFoldDB" id="A0A9N9D8C7"/>
<dbReference type="CDD" id="cd22191">
    <property type="entry name" value="DPBB_RlpA_EXP_N-like"/>
    <property type="match status" value="1"/>
</dbReference>
<sequence length="442" mass="49257">MSKRMLFLMSITLLTLNTVNAFRGQGMLFLESDFKACGESDGDKDMFCALNSAQFNDCGKHIKIKGPKGNAIVKVKYECPTCSFGDLGLSPEVLSKIANPDDNEIPITWSFIGESDGFNHGHRNVPKVVPRAEEPAPEAPKDEPKETDEKEAPKDEPKETDEKEAPKDEPKTEEKEAPKDEPKTEEKEAPKEEPKESEEKEDPKDEPKEKEVKEAPKKEPKEKETPKEEPKETKEKTPKDTPKENEAPKKAPKEKETTKKAPKKAPIQNPKVIAKPKGIKVAQDKIGITPVKVKNNPKVSKGLGTGGKSAKLVDDNKSTLKFGKEKEKKANNVSTKFGAGDPNVFIANNASNHKKTTSTNDEDPNIDDDEDDDSRVIPATPTTTDQVLNENNNDQFQNEININKQLQPQNHQYSSNSMMKLELFSNKFTFITVLLAVTYLFD</sequence>
<keyword evidence="1 3" id="KW-0732">Signal</keyword>
<feature type="region of interest" description="Disordered" evidence="2">
    <location>
        <begin position="293"/>
        <end position="313"/>
    </location>
</feature>
<evidence type="ECO:0000256" key="3">
    <source>
        <dbReference type="SAM" id="SignalP"/>
    </source>
</evidence>
<feature type="chain" id="PRO_5040512435" evidence="3">
    <location>
        <begin position="22"/>
        <end position="442"/>
    </location>
</feature>
<proteinExistence type="predicted"/>
<dbReference type="InterPro" id="IPR051477">
    <property type="entry name" value="Expansin_CellWall"/>
</dbReference>
<dbReference type="OrthoDB" id="10615101at2759"/>
<dbReference type="SUPFAM" id="SSF50685">
    <property type="entry name" value="Barwin-like endoglucanases"/>
    <property type="match status" value="1"/>
</dbReference>
<dbReference type="Gene3D" id="2.40.40.10">
    <property type="entry name" value="RlpA-like domain"/>
    <property type="match status" value="1"/>
</dbReference>